<reference evidence="1 2" key="1">
    <citation type="submission" date="2021-03" db="EMBL/GenBank/DDBJ databases">
        <title>Sequencing the genomes of 1000 actinobacteria strains.</title>
        <authorList>
            <person name="Klenk H.-P."/>
        </authorList>
    </citation>
    <scope>NUCLEOTIDE SEQUENCE [LARGE SCALE GENOMIC DNA]</scope>
    <source>
        <strain evidence="1 2">DSM 45510</strain>
    </source>
</reference>
<keyword evidence="2" id="KW-1185">Reference proteome</keyword>
<name>A0ABS4Q1K6_9PSEU</name>
<comment type="caution">
    <text evidence="1">The sequence shown here is derived from an EMBL/GenBank/DDBJ whole genome shotgun (WGS) entry which is preliminary data.</text>
</comment>
<dbReference type="RefSeq" id="WP_209668360.1">
    <property type="nucleotide sequence ID" value="NZ_JAGGMS010000001.1"/>
</dbReference>
<organism evidence="1 2">
    <name type="scientific">Amycolatopsis magusensis</name>
    <dbReference type="NCBI Taxonomy" id="882444"/>
    <lineage>
        <taxon>Bacteria</taxon>
        <taxon>Bacillati</taxon>
        <taxon>Actinomycetota</taxon>
        <taxon>Actinomycetes</taxon>
        <taxon>Pseudonocardiales</taxon>
        <taxon>Pseudonocardiaceae</taxon>
        <taxon>Amycolatopsis</taxon>
    </lineage>
</organism>
<gene>
    <name evidence="1" type="ORF">JOM49_006999</name>
</gene>
<accession>A0ABS4Q1K6</accession>
<proteinExistence type="predicted"/>
<sequence length="163" mass="16751">MGASIEPIAPATLVVSDAGKAVRFPARAATGDPSLTNPSLAQGQGQVDGGLILRTSNGEFRLAELDAGLENGVVSAKYRLDDVEAGVLPMFRCALEEGTLLAEPAPPGQPLEIRLAEVPCRPTPEALQALEAMLGSKVFTPDTVVARLNAAGVYTPPAAAPIP</sequence>
<protein>
    <submittedName>
        <fullName evidence="1">Uncharacterized protein</fullName>
    </submittedName>
</protein>
<evidence type="ECO:0000313" key="2">
    <source>
        <dbReference type="Proteomes" id="UP000741013"/>
    </source>
</evidence>
<evidence type="ECO:0000313" key="1">
    <source>
        <dbReference type="EMBL" id="MBP2185473.1"/>
    </source>
</evidence>
<dbReference type="EMBL" id="JAGGMS010000001">
    <property type="protein sequence ID" value="MBP2185473.1"/>
    <property type="molecule type" value="Genomic_DNA"/>
</dbReference>
<dbReference type="Proteomes" id="UP000741013">
    <property type="component" value="Unassembled WGS sequence"/>
</dbReference>